<dbReference type="Proteomes" id="UP001420932">
    <property type="component" value="Unassembled WGS sequence"/>
</dbReference>
<feature type="compositionally biased region" description="Basic and acidic residues" evidence="1">
    <location>
        <begin position="1"/>
        <end position="28"/>
    </location>
</feature>
<feature type="compositionally biased region" description="Basic and acidic residues" evidence="1">
    <location>
        <begin position="35"/>
        <end position="65"/>
    </location>
</feature>
<proteinExistence type="predicted"/>
<dbReference type="AlphaFoldDB" id="A0AAP0PC91"/>
<protein>
    <submittedName>
        <fullName evidence="2">Uncharacterized protein</fullName>
    </submittedName>
</protein>
<name>A0AAP0PC91_9MAGN</name>
<gene>
    <name evidence="2" type="ORF">Syun_014865</name>
</gene>
<organism evidence="2 3">
    <name type="scientific">Stephania yunnanensis</name>
    <dbReference type="NCBI Taxonomy" id="152371"/>
    <lineage>
        <taxon>Eukaryota</taxon>
        <taxon>Viridiplantae</taxon>
        <taxon>Streptophyta</taxon>
        <taxon>Embryophyta</taxon>
        <taxon>Tracheophyta</taxon>
        <taxon>Spermatophyta</taxon>
        <taxon>Magnoliopsida</taxon>
        <taxon>Ranunculales</taxon>
        <taxon>Menispermaceae</taxon>
        <taxon>Menispermoideae</taxon>
        <taxon>Cissampelideae</taxon>
        <taxon>Stephania</taxon>
    </lineage>
</organism>
<comment type="caution">
    <text evidence="2">The sequence shown here is derived from an EMBL/GenBank/DDBJ whole genome shotgun (WGS) entry which is preliminary data.</text>
</comment>
<sequence length="152" mass="17587">MTETGATRRRDRERRQDRETRETESTERPRRRNQDHREQTSERAPERPARTTGRRDETIERDGRLGTRRSAGATRRRDGISASVVVDGKTVSLGLWDTAEEVVMVVETIDVVTEVVEENTICLIFNHFGGFREMCGYRFVVFLIGCRTLRIS</sequence>
<accession>A0AAP0PC91</accession>
<evidence type="ECO:0000256" key="1">
    <source>
        <dbReference type="SAM" id="MobiDB-lite"/>
    </source>
</evidence>
<keyword evidence="3" id="KW-1185">Reference proteome</keyword>
<evidence type="ECO:0000313" key="3">
    <source>
        <dbReference type="Proteomes" id="UP001420932"/>
    </source>
</evidence>
<dbReference type="EMBL" id="JBBNAF010000006">
    <property type="protein sequence ID" value="KAK9135535.1"/>
    <property type="molecule type" value="Genomic_DNA"/>
</dbReference>
<evidence type="ECO:0000313" key="2">
    <source>
        <dbReference type="EMBL" id="KAK9135535.1"/>
    </source>
</evidence>
<reference evidence="2 3" key="1">
    <citation type="submission" date="2024-01" db="EMBL/GenBank/DDBJ databases">
        <title>Genome assemblies of Stephania.</title>
        <authorList>
            <person name="Yang L."/>
        </authorList>
    </citation>
    <scope>NUCLEOTIDE SEQUENCE [LARGE SCALE GENOMIC DNA]</scope>
    <source>
        <strain evidence="2">YNDBR</strain>
        <tissue evidence="2">Leaf</tissue>
    </source>
</reference>
<feature type="region of interest" description="Disordered" evidence="1">
    <location>
        <begin position="1"/>
        <end position="79"/>
    </location>
</feature>